<evidence type="ECO:0000256" key="2">
    <source>
        <dbReference type="SAM" id="SignalP"/>
    </source>
</evidence>
<dbReference type="AlphaFoldDB" id="A0AAN6I9P9"/>
<comment type="caution">
    <text evidence="3">The sequence shown here is derived from an EMBL/GenBank/DDBJ whole genome shotgun (WGS) entry which is preliminary data.</text>
</comment>
<evidence type="ECO:0000313" key="4">
    <source>
        <dbReference type="Proteomes" id="UP001203852"/>
    </source>
</evidence>
<evidence type="ECO:0000313" key="3">
    <source>
        <dbReference type="EMBL" id="KAI1609832.1"/>
    </source>
</evidence>
<reference evidence="3" key="1">
    <citation type="journal article" date="2022" name="bioRxiv">
        <title>Deciphering the potential niche of two novel black yeast fungi from a biological soil crust based on their genomes, phenotypes, and melanin regulation.</title>
        <authorList>
            <consortium name="DOE Joint Genome Institute"/>
            <person name="Carr E.C."/>
            <person name="Barton Q."/>
            <person name="Grambo S."/>
            <person name="Sullivan M."/>
            <person name="Renfro C.M."/>
            <person name="Kuo A."/>
            <person name="Pangilinan J."/>
            <person name="Lipzen A."/>
            <person name="Keymanesh K."/>
            <person name="Savage E."/>
            <person name="Barry K."/>
            <person name="Grigoriev I.V."/>
            <person name="Riekhof W.R."/>
            <person name="Harris S.S."/>
        </authorList>
    </citation>
    <scope>NUCLEOTIDE SEQUENCE</scope>
    <source>
        <strain evidence="3">JF 03-4F</strain>
    </source>
</reference>
<accession>A0AAN6I9P9</accession>
<feature type="chain" id="PRO_5042934627" evidence="2">
    <location>
        <begin position="20"/>
        <end position="104"/>
    </location>
</feature>
<feature type="signal peptide" evidence="2">
    <location>
        <begin position="1"/>
        <end position="19"/>
    </location>
</feature>
<keyword evidence="2" id="KW-0732">Signal</keyword>
<keyword evidence="4" id="KW-1185">Reference proteome</keyword>
<proteinExistence type="predicted"/>
<gene>
    <name evidence="3" type="ORF">EDD36DRAFT_421912</name>
</gene>
<feature type="region of interest" description="Disordered" evidence="1">
    <location>
        <begin position="77"/>
        <end position="104"/>
    </location>
</feature>
<organism evidence="3 4">
    <name type="scientific">Exophiala viscosa</name>
    <dbReference type="NCBI Taxonomy" id="2486360"/>
    <lineage>
        <taxon>Eukaryota</taxon>
        <taxon>Fungi</taxon>
        <taxon>Dikarya</taxon>
        <taxon>Ascomycota</taxon>
        <taxon>Pezizomycotina</taxon>
        <taxon>Eurotiomycetes</taxon>
        <taxon>Chaetothyriomycetidae</taxon>
        <taxon>Chaetothyriales</taxon>
        <taxon>Herpotrichiellaceae</taxon>
        <taxon>Exophiala</taxon>
    </lineage>
</organism>
<protein>
    <submittedName>
        <fullName evidence="3">Uncharacterized protein</fullName>
    </submittedName>
</protein>
<sequence>MKMEAIIIALAALIATGAGAPIDKAPGYPIGFPQHGPPPSIEKRLHLQGEGQWYTPSDPWQNAAGNPVYYDVPAWQQTTSAGDRPDDRSGGVPQYLGGILEGAA</sequence>
<dbReference type="EMBL" id="MU404359">
    <property type="protein sequence ID" value="KAI1609832.1"/>
    <property type="molecule type" value="Genomic_DNA"/>
</dbReference>
<dbReference type="Proteomes" id="UP001203852">
    <property type="component" value="Unassembled WGS sequence"/>
</dbReference>
<name>A0AAN6I9P9_9EURO</name>
<evidence type="ECO:0000256" key="1">
    <source>
        <dbReference type="SAM" id="MobiDB-lite"/>
    </source>
</evidence>